<feature type="binding site" evidence="1">
    <location>
        <position position="115"/>
    </location>
    <ligand>
        <name>Zn(2+)</name>
        <dbReference type="ChEBI" id="CHEBI:29105"/>
    </ligand>
</feature>
<dbReference type="GO" id="GO:0046872">
    <property type="term" value="F:metal ion binding"/>
    <property type="evidence" value="ECO:0007669"/>
    <property type="project" value="UniProtKB-KW"/>
</dbReference>
<sequence length="331" mass="37237">MSGNTKEKITVRNNAGKKTPAATAPMANAYENATVLEKIENLAATFRHRKVVTIEYRVFSSGKRALRRSLSNTSSSLRRNMTEERDEKAGDCFSDDRKRCAWITPKSDQSCIAFHNEEWGVHVHDDNLPSDLPELSWKYIRFKRQSFRKIFKEFDSIPTSELTNKKENTPSDVATTPITIHDPRLNDQSFIAFHDKEWGVHVHDDKNTNTPPDLKTFAVDQVKHMHRVALPNLLASHRRRHLGTSSGKHRVLSLPAPKTNRDERSVQKNVQINTVSQKTINAHEAKAAVEHAVSKVEAAMTVAEEAAKEADAAEAARASKTLKGKKASAKW</sequence>
<feature type="region of interest" description="Disordered" evidence="2">
    <location>
        <begin position="1"/>
        <end position="23"/>
    </location>
</feature>
<proteinExistence type="predicted"/>
<dbReference type="Pfam" id="PF03352">
    <property type="entry name" value="Adenine_glyco"/>
    <property type="match status" value="1"/>
</dbReference>
<evidence type="ECO:0000313" key="3">
    <source>
        <dbReference type="EMBL" id="KAF2563071.1"/>
    </source>
</evidence>
<reference evidence="3" key="1">
    <citation type="submission" date="2019-12" db="EMBL/GenBank/DDBJ databases">
        <title>Genome sequencing and annotation of Brassica cretica.</title>
        <authorList>
            <person name="Studholme D.J."/>
            <person name="Sarris P.F."/>
        </authorList>
    </citation>
    <scope>NUCLEOTIDE SEQUENCE</scope>
    <source>
        <strain evidence="3">PFS-102/07</strain>
        <tissue evidence="3">Leaf</tissue>
    </source>
</reference>
<protein>
    <submittedName>
        <fullName evidence="3">Uncharacterized protein</fullName>
    </submittedName>
</protein>
<feature type="compositionally biased region" description="Basic and acidic residues" evidence="2">
    <location>
        <begin position="1"/>
        <end position="10"/>
    </location>
</feature>
<accession>A0A8S9HVP7</accession>
<evidence type="ECO:0000256" key="1">
    <source>
        <dbReference type="PIRSR" id="PIRSR605019-1"/>
    </source>
</evidence>
<comment type="caution">
    <text evidence="3">The sequence shown here is derived from an EMBL/GenBank/DDBJ whole genome shotgun (WGS) entry which is preliminary data.</text>
</comment>
<dbReference type="PANTHER" id="PTHR31116:SF41">
    <property type="entry name" value="DNA-3-METHYLADENINE GLYCOSYLASE I"/>
    <property type="match status" value="1"/>
</dbReference>
<feature type="compositionally biased region" description="Basic residues" evidence="2">
    <location>
        <begin position="320"/>
        <end position="331"/>
    </location>
</feature>
<feature type="binding site" evidence="1">
    <location>
        <position position="100"/>
    </location>
    <ligand>
        <name>Zn(2+)</name>
        <dbReference type="ChEBI" id="CHEBI:29105"/>
    </ligand>
</feature>
<organism evidence="3">
    <name type="scientific">Brassica cretica</name>
    <name type="common">Mustard</name>
    <dbReference type="NCBI Taxonomy" id="69181"/>
    <lineage>
        <taxon>Eukaryota</taxon>
        <taxon>Viridiplantae</taxon>
        <taxon>Streptophyta</taxon>
        <taxon>Embryophyta</taxon>
        <taxon>Tracheophyta</taxon>
        <taxon>Spermatophyta</taxon>
        <taxon>Magnoliopsida</taxon>
        <taxon>eudicotyledons</taxon>
        <taxon>Gunneridae</taxon>
        <taxon>Pentapetalae</taxon>
        <taxon>rosids</taxon>
        <taxon>malvids</taxon>
        <taxon>Brassicales</taxon>
        <taxon>Brassicaceae</taxon>
        <taxon>Brassiceae</taxon>
        <taxon>Brassica</taxon>
    </lineage>
</organism>
<dbReference type="PANTHER" id="PTHR31116">
    <property type="entry name" value="OS04G0501200 PROTEIN"/>
    <property type="match status" value="1"/>
</dbReference>
<feature type="region of interest" description="Disordered" evidence="2">
    <location>
        <begin position="238"/>
        <end position="267"/>
    </location>
</feature>
<name>A0A8S9HVP7_BRACR</name>
<dbReference type="InterPro" id="IPR005019">
    <property type="entry name" value="Adenine_glyco"/>
</dbReference>
<evidence type="ECO:0000256" key="2">
    <source>
        <dbReference type="SAM" id="MobiDB-lite"/>
    </source>
</evidence>
<dbReference type="AlphaFoldDB" id="A0A8S9HVP7"/>
<gene>
    <name evidence="3" type="ORF">F2Q70_00015614</name>
</gene>
<feature type="region of interest" description="Disordered" evidence="2">
    <location>
        <begin position="308"/>
        <end position="331"/>
    </location>
</feature>
<dbReference type="EMBL" id="QGKY02001250">
    <property type="protein sequence ID" value="KAF2563071.1"/>
    <property type="molecule type" value="Genomic_DNA"/>
</dbReference>
<dbReference type="InterPro" id="IPR011257">
    <property type="entry name" value="DNA_glycosylase"/>
</dbReference>
<dbReference type="GO" id="GO:0008725">
    <property type="term" value="F:DNA-3-methyladenine glycosylase activity"/>
    <property type="evidence" value="ECO:0007669"/>
    <property type="project" value="InterPro"/>
</dbReference>
<dbReference type="Gene3D" id="1.10.340.30">
    <property type="entry name" value="Hypothetical protein, domain 2"/>
    <property type="match status" value="1"/>
</dbReference>
<dbReference type="SUPFAM" id="SSF48150">
    <property type="entry name" value="DNA-glycosylase"/>
    <property type="match status" value="1"/>
</dbReference>
<keyword evidence="1" id="KW-0862">Zinc</keyword>
<dbReference type="GO" id="GO:0006284">
    <property type="term" value="P:base-excision repair"/>
    <property type="evidence" value="ECO:0007669"/>
    <property type="project" value="InterPro"/>
</dbReference>
<keyword evidence="1" id="KW-0479">Metal-binding</keyword>
<feature type="compositionally biased region" description="Basic residues" evidence="2">
    <location>
        <begin position="238"/>
        <end position="251"/>
    </location>
</feature>